<gene>
    <name evidence="3" type="ORF">ACFSFX_04400</name>
</gene>
<feature type="compositionally biased region" description="Basic and acidic residues" evidence="1">
    <location>
        <begin position="194"/>
        <end position="204"/>
    </location>
</feature>
<keyword evidence="4" id="KW-1185">Reference proteome</keyword>
<keyword evidence="2" id="KW-0472">Membrane</keyword>
<accession>A0ABW4Q4U3</accession>
<keyword evidence="2" id="KW-1133">Transmembrane helix</keyword>
<feature type="transmembrane region" description="Helical" evidence="2">
    <location>
        <begin position="12"/>
        <end position="30"/>
    </location>
</feature>
<dbReference type="Proteomes" id="UP001597307">
    <property type="component" value="Unassembled WGS sequence"/>
</dbReference>
<feature type="region of interest" description="Disordered" evidence="1">
    <location>
        <begin position="182"/>
        <end position="204"/>
    </location>
</feature>
<dbReference type="EMBL" id="JBHUGA010000009">
    <property type="protein sequence ID" value="MFD1845832.1"/>
    <property type="molecule type" value="Genomic_DNA"/>
</dbReference>
<comment type="caution">
    <text evidence="3">The sequence shown here is derived from an EMBL/GenBank/DDBJ whole genome shotgun (WGS) entry which is preliminary data.</text>
</comment>
<evidence type="ECO:0000313" key="3">
    <source>
        <dbReference type="EMBL" id="MFD1845832.1"/>
    </source>
</evidence>
<proteinExistence type="predicted"/>
<evidence type="ECO:0000256" key="2">
    <source>
        <dbReference type="SAM" id="Phobius"/>
    </source>
</evidence>
<reference evidence="4" key="1">
    <citation type="journal article" date="2019" name="Int. J. Syst. Evol. Microbiol.">
        <title>The Global Catalogue of Microorganisms (GCM) 10K type strain sequencing project: providing services to taxonomists for standard genome sequencing and annotation.</title>
        <authorList>
            <consortium name="The Broad Institute Genomics Platform"/>
            <consortium name="The Broad Institute Genome Sequencing Center for Infectious Disease"/>
            <person name="Wu L."/>
            <person name="Ma J."/>
        </authorList>
    </citation>
    <scope>NUCLEOTIDE SEQUENCE [LARGE SCALE GENOMIC DNA]</scope>
    <source>
        <strain evidence="4">JCM 11496</strain>
    </source>
</reference>
<organism evidence="3 4">
    <name type="scientific">Arthrobacter flavus</name>
    <dbReference type="NCBI Taxonomy" id="95172"/>
    <lineage>
        <taxon>Bacteria</taxon>
        <taxon>Bacillati</taxon>
        <taxon>Actinomycetota</taxon>
        <taxon>Actinomycetes</taxon>
        <taxon>Micrococcales</taxon>
        <taxon>Micrococcaceae</taxon>
        <taxon>Arthrobacter</taxon>
    </lineage>
</organism>
<dbReference type="RefSeq" id="WP_343878053.1">
    <property type="nucleotide sequence ID" value="NZ_BAAAIJ010000009.1"/>
</dbReference>
<evidence type="ECO:0008006" key="5">
    <source>
        <dbReference type="Google" id="ProtNLM"/>
    </source>
</evidence>
<evidence type="ECO:0000256" key="1">
    <source>
        <dbReference type="SAM" id="MobiDB-lite"/>
    </source>
</evidence>
<protein>
    <recommendedName>
        <fullName evidence="5">GyrI-like small molecule binding domain-containing protein</fullName>
    </recommendedName>
</protein>
<sequence length="204" mass="22686">MMPRRAVTTAELGIVAAFSGGLVITFLSQLPGNAFDRLRRTDVFGLIPNWKFFAPVPAMEDHELFHRAQLQSGDYSTWTRTSPPAPRQLAHLVWFPGRRADKGIFDHASELVQLTIADGLEDVGVAPSYRLIQASAEAAVRRTHPDAPAYQFAIVRHAGFDDSVEPQVALLSPIHLVATDRHRDPSTSAVRQTQKTEVRKKVQR</sequence>
<name>A0ABW4Q4U3_9MICC</name>
<keyword evidence="2" id="KW-0812">Transmembrane</keyword>
<evidence type="ECO:0000313" key="4">
    <source>
        <dbReference type="Proteomes" id="UP001597307"/>
    </source>
</evidence>